<name>A0A9P5XTE6_9AGAR</name>
<keyword evidence="2" id="KW-1133">Transmembrane helix</keyword>
<keyword evidence="2" id="KW-0812">Transmembrane</keyword>
<reference evidence="3" key="1">
    <citation type="submission" date="2020-11" db="EMBL/GenBank/DDBJ databases">
        <authorList>
            <consortium name="DOE Joint Genome Institute"/>
            <person name="Ahrendt S."/>
            <person name="Riley R."/>
            <person name="Andreopoulos W."/>
            <person name="Labutti K."/>
            <person name="Pangilinan J."/>
            <person name="Ruiz-Duenas F.J."/>
            <person name="Barrasa J.M."/>
            <person name="Sanchez-Garcia M."/>
            <person name="Camarero S."/>
            <person name="Miyauchi S."/>
            <person name="Serrano A."/>
            <person name="Linde D."/>
            <person name="Babiker R."/>
            <person name="Drula E."/>
            <person name="Ayuso-Fernandez I."/>
            <person name="Pacheco R."/>
            <person name="Padilla G."/>
            <person name="Ferreira P."/>
            <person name="Barriuso J."/>
            <person name="Kellner H."/>
            <person name="Castanera R."/>
            <person name="Alfaro M."/>
            <person name="Ramirez L."/>
            <person name="Pisabarro A.G."/>
            <person name="Kuo A."/>
            <person name="Tritt A."/>
            <person name="Lipzen A."/>
            <person name="He G."/>
            <person name="Yan M."/>
            <person name="Ng V."/>
            <person name="Cullen D."/>
            <person name="Martin F."/>
            <person name="Rosso M.-N."/>
            <person name="Henrissat B."/>
            <person name="Hibbett D."/>
            <person name="Martinez A.T."/>
            <person name="Grigoriev I.V."/>
        </authorList>
    </citation>
    <scope>NUCLEOTIDE SEQUENCE</scope>
    <source>
        <strain evidence="3">CBS 247.69</strain>
    </source>
</reference>
<dbReference type="PROSITE" id="PS51257">
    <property type="entry name" value="PROKAR_LIPOPROTEIN"/>
    <property type="match status" value="1"/>
</dbReference>
<feature type="transmembrane region" description="Helical" evidence="2">
    <location>
        <begin position="108"/>
        <end position="126"/>
    </location>
</feature>
<dbReference type="Proteomes" id="UP000807353">
    <property type="component" value="Unassembled WGS sequence"/>
</dbReference>
<accession>A0A9P5XTE6</accession>
<evidence type="ECO:0000256" key="1">
    <source>
        <dbReference type="SAM" id="MobiDB-lite"/>
    </source>
</evidence>
<evidence type="ECO:0000313" key="3">
    <source>
        <dbReference type="EMBL" id="KAF9456222.1"/>
    </source>
</evidence>
<feature type="transmembrane region" description="Helical" evidence="2">
    <location>
        <begin position="168"/>
        <end position="193"/>
    </location>
</feature>
<dbReference type="OrthoDB" id="2560085at2759"/>
<sequence>MKSLTTDSSAIPMKAALFGALGMAWVWGTIAGCVGLNALIKSNQAQSKFKKTVPAGVSVDINVQDVFASGAVLTTVGALIAVLCSIFLTMLILPFTRSIATRSFRTQSLILAFCSTWLFASLVPFTDFFANRSAKVTATIGPLSLPPNVIKQAEQSSGSTSVYKEIDYLRLVAILPWITLLFAVIAAIVLFMASSRVERVAPEGSVATRDTHSDTGTNEKVVEKRESV</sequence>
<dbReference type="EMBL" id="MU150445">
    <property type="protein sequence ID" value="KAF9456222.1"/>
    <property type="molecule type" value="Genomic_DNA"/>
</dbReference>
<dbReference type="AlphaFoldDB" id="A0A9P5XTE6"/>
<feature type="transmembrane region" description="Helical" evidence="2">
    <location>
        <begin position="71"/>
        <end position="96"/>
    </location>
</feature>
<evidence type="ECO:0000256" key="2">
    <source>
        <dbReference type="SAM" id="Phobius"/>
    </source>
</evidence>
<evidence type="ECO:0000313" key="4">
    <source>
        <dbReference type="Proteomes" id="UP000807353"/>
    </source>
</evidence>
<keyword evidence="4" id="KW-1185">Reference proteome</keyword>
<feature type="region of interest" description="Disordered" evidence="1">
    <location>
        <begin position="203"/>
        <end position="228"/>
    </location>
</feature>
<organism evidence="3 4">
    <name type="scientific">Collybia nuda</name>
    <dbReference type="NCBI Taxonomy" id="64659"/>
    <lineage>
        <taxon>Eukaryota</taxon>
        <taxon>Fungi</taxon>
        <taxon>Dikarya</taxon>
        <taxon>Basidiomycota</taxon>
        <taxon>Agaricomycotina</taxon>
        <taxon>Agaricomycetes</taxon>
        <taxon>Agaricomycetidae</taxon>
        <taxon>Agaricales</taxon>
        <taxon>Tricholomatineae</taxon>
        <taxon>Clitocybaceae</taxon>
        <taxon>Collybia</taxon>
    </lineage>
</organism>
<gene>
    <name evidence="3" type="ORF">BDZ94DRAFT_1315356</name>
</gene>
<keyword evidence="2" id="KW-0472">Membrane</keyword>
<proteinExistence type="predicted"/>
<comment type="caution">
    <text evidence="3">The sequence shown here is derived from an EMBL/GenBank/DDBJ whole genome shotgun (WGS) entry which is preliminary data.</text>
</comment>
<protein>
    <submittedName>
        <fullName evidence="3">Uncharacterized protein</fullName>
    </submittedName>
</protein>